<evidence type="ECO:0000313" key="3">
    <source>
        <dbReference type="Proteomes" id="UP000240258"/>
    </source>
</evidence>
<protein>
    <submittedName>
        <fullName evidence="2">Peptidoglycan-binding protein</fullName>
    </submittedName>
</protein>
<proteinExistence type="predicted"/>
<dbReference type="Proteomes" id="UP000240258">
    <property type="component" value="Chromosome"/>
</dbReference>
<keyword evidence="3" id="KW-1185">Reference proteome</keyword>
<sequence length="120" mass="13872">MNKKILIFFIFSTFLFSHPGRLDSNGGHWNRKTGTYHYHRVRPISYSTSTTISTSTKPKKTIVKKKQVLMKEDEIYTRLLWLGFSGENAIKNFQKANNLTPDGIAGPKTIKLLKDLTKYY</sequence>
<dbReference type="GeneID" id="62763665"/>
<evidence type="ECO:0000313" key="2">
    <source>
        <dbReference type="EMBL" id="AVQ20094.1"/>
    </source>
</evidence>
<dbReference type="SUPFAM" id="SSF47090">
    <property type="entry name" value="PGBD-like"/>
    <property type="match status" value="1"/>
</dbReference>
<dbReference type="Pfam" id="PF01471">
    <property type="entry name" value="PG_binding_1"/>
    <property type="match status" value="1"/>
</dbReference>
<dbReference type="RefSeq" id="WP_005885648.1">
    <property type="nucleotide sequence ID" value="NZ_CAXSWX010000004.1"/>
</dbReference>
<dbReference type="InterPro" id="IPR002477">
    <property type="entry name" value="Peptidoglycan-bd-like"/>
</dbReference>
<dbReference type="InterPro" id="IPR036365">
    <property type="entry name" value="PGBD-like_sf"/>
</dbReference>
<gene>
    <name evidence="2" type="ORF">C4N19_09005</name>
</gene>
<reference evidence="3" key="1">
    <citation type="journal article" date="2018" name="MSphere">
        <title>Fusobacterium Genomics Using MinION and Illumina Sequencing Enables Genome Completion and Correction.</title>
        <authorList>
            <person name="Todd S.M."/>
            <person name="Settlage R.E."/>
            <person name="Lahmers K.K."/>
            <person name="Slade D.J."/>
        </authorList>
    </citation>
    <scope>NUCLEOTIDE SEQUENCE [LARGE SCALE GENOMIC DNA]</scope>
    <source>
        <strain evidence="3">ATCC 9817</strain>
    </source>
</reference>
<dbReference type="InterPro" id="IPR047773">
    <property type="entry name" value="YHYH_dom_bact"/>
</dbReference>
<feature type="domain" description="Peptidoglycan binding-like" evidence="1">
    <location>
        <begin position="87"/>
        <end position="113"/>
    </location>
</feature>
<dbReference type="NCBIfam" id="NF033223">
    <property type="entry name" value="YHYH_alt"/>
    <property type="match status" value="1"/>
</dbReference>
<dbReference type="EMBL" id="CP028102">
    <property type="protein sequence ID" value="AVQ20094.1"/>
    <property type="molecule type" value="Genomic_DNA"/>
</dbReference>
<evidence type="ECO:0000259" key="1">
    <source>
        <dbReference type="Pfam" id="PF01471"/>
    </source>
</evidence>
<dbReference type="InterPro" id="IPR036366">
    <property type="entry name" value="PGBDSf"/>
</dbReference>
<accession>A0ABN5JD07</accession>
<name>A0ABN5JD07_FUSMR</name>
<dbReference type="Gene3D" id="1.10.101.10">
    <property type="entry name" value="PGBD-like superfamily/PGBD"/>
    <property type="match status" value="1"/>
</dbReference>
<organism evidence="2 3">
    <name type="scientific">Fusobacterium mortiferum ATCC 9817</name>
    <dbReference type="NCBI Taxonomy" id="469616"/>
    <lineage>
        <taxon>Bacteria</taxon>
        <taxon>Fusobacteriati</taxon>
        <taxon>Fusobacteriota</taxon>
        <taxon>Fusobacteriia</taxon>
        <taxon>Fusobacteriales</taxon>
        <taxon>Fusobacteriaceae</taxon>
        <taxon>Fusobacterium</taxon>
    </lineage>
</organism>